<dbReference type="Pfam" id="PF08002">
    <property type="entry name" value="DUF1697"/>
    <property type="match status" value="1"/>
</dbReference>
<dbReference type="PANTHER" id="PTHR36439">
    <property type="entry name" value="BLL4334 PROTEIN"/>
    <property type="match status" value="1"/>
</dbReference>
<accession>A0A3G3JY83</accession>
<dbReference type="EMBL" id="CP033433">
    <property type="protein sequence ID" value="AYQ72801.1"/>
    <property type="molecule type" value="Genomic_DNA"/>
</dbReference>
<name>A0A3G3JY83_9BACL</name>
<dbReference type="Gene3D" id="3.30.70.1280">
    <property type="entry name" value="SP0830-like domains"/>
    <property type="match status" value="1"/>
</dbReference>
<evidence type="ECO:0000313" key="1">
    <source>
        <dbReference type="EMBL" id="AYQ72801.1"/>
    </source>
</evidence>
<proteinExistence type="predicted"/>
<evidence type="ECO:0000313" key="2">
    <source>
        <dbReference type="Proteomes" id="UP000269097"/>
    </source>
</evidence>
<dbReference type="AlphaFoldDB" id="A0A3G3JY83"/>
<sequence>MTVYAALLRGINVGGNKKVSMPLLKRMFEEMGFGRVQTYINSGNVIFEAESAEGEAALAERIEREIERAFGFPVAVMLRTDEELRQALENNPFASEGTPEELHLHVGYLGQLPSEAQLDKIRKYVTENDQFRLVGRELYVMFKAGMRDSKLGASMNKLGVPVTLRNWNTAGKLSAMASAKPE</sequence>
<dbReference type="KEGG" id="coh:EAV92_09640"/>
<reference evidence="1 2" key="1">
    <citation type="submission" date="2018-10" db="EMBL/GenBank/DDBJ databases">
        <title>Genome Sequence of Cohnella sp.</title>
        <authorList>
            <person name="Srinivasan S."/>
            <person name="Kim M.K."/>
        </authorList>
    </citation>
    <scope>NUCLEOTIDE SEQUENCE [LARGE SCALE GENOMIC DNA]</scope>
    <source>
        <strain evidence="1 2">18JY8-7</strain>
    </source>
</reference>
<protein>
    <submittedName>
        <fullName evidence="1">DUF1697 domain-containing protein</fullName>
    </submittedName>
</protein>
<keyword evidence="2" id="KW-1185">Reference proteome</keyword>
<dbReference type="SUPFAM" id="SSF160379">
    <property type="entry name" value="SP0830-like"/>
    <property type="match status" value="1"/>
</dbReference>
<dbReference type="InterPro" id="IPR012545">
    <property type="entry name" value="DUF1697"/>
</dbReference>
<gene>
    <name evidence="1" type="ORF">EAV92_09640</name>
</gene>
<organism evidence="1 2">
    <name type="scientific">Cohnella candidum</name>
    <dbReference type="NCBI Taxonomy" id="2674991"/>
    <lineage>
        <taxon>Bacteria</taxon>
        <taxon>Bacillati</taxon>
        <taxon>Bacillota</taxon>
        <taxon>Bacilli</taxon>
        <taxon>Bacillales</taxon>
        <taxon>Paenibacillaceae</taxon>
        <taxon>Cohnella</taxon>
    </lineage>
</organism>
<dbReference type="Proteomes" id="UP000269097">
    <property type="component" value="Chromosome"/>
</dbReference>
<dbReference type="RefSeq" id="WP_123040883.1">
    <property type="nucleotide sequence ID" value="NZ_CP033433.1"/>
</dbReference>
<dbReference type="PANTHER" id="PTHR36439:SF1">
    <property type="entry name" value="DUF1697 DOMAIN-CONTAINING PROTEIN"/>
    <property type="match status" value="1"/>
</dbReference>
<dbReference type="PIRSF" id="PIRSF008502">
    <property type="entry name" value="UCP008502"/>
    <property type="match status" value="1"/>
</dbReference>